<keyword evidence="6 8" id="KW-1133">Transmembrane helix</keyword>
<dbReference type="AlphaFoldDB" id="A0A2H9TAS3"/>
<proteinExistence type="inferred from homology"/>
<keyword evidence="4" id="KW-1003">Cell membrane</keyword>
<dbReference type="SUPFAM" id="SSF103481">
    <property type="entry name" value="Multidrug resistance efflux transporter EmrE"/>
    <property type="match status" value="2"/>
</dbReference>
<evidence type="ECO:0000256" key="6">
    <source>
        <dbReference type="ARBA" id="ARBA00022989"/>
    </source>
</evidence>
<organism evidence="9">
    <name type="scientific">invertebrate metagenome</name>
    <dbReference type="NCBI Taxonomy" id="1711999"/>
    <lineage>
        <taxon>unclassified sequences</taxon>
        <taxon>metagenomes</taxon>
        <taxon>organismal metagenomes</taxon>
    </lineage>
</organism>
<dbReference type="EMBL" id="NSIT01000021">
    <property type="protein sequence ID" value="PJE80340.1"/>
    <property type="molecule type" value="Genomic_DNA"/>
</dbReference>
<dbReference type="InterPro" id="IPR037185">
    <property type="entry name" value="EmrE-like"/>
</dbReference>
<keyword evidence="5 8" id="KW-0812">Transmembrane</keyword>
<feature type="transmembrane region" description="Helical" evidence="8">
    <location>
        <begin position="7"/>
        <end position="28"/>
    </location>
</feature>
<evidence type="ECO:0000313" key="9">
    <source>
        <dbReference type="EMBL" id="PJE80340.1"/>
    </source>
</evidence>
<feature type="transmembrane region" description="Helical" evidence="8">
    <location>
        <begin position="152"/>
        <end position="168"/>
    </location>
</feature>
<comment type="subcellular location">
    <subcellularLocation>
        <location evidence="1">Cell membrane</location>
        <topology evidence="1">Multi-pass membrane protein</topology>
    </subcellularLocation>
</comment>
<feature type="transmembrane region" description="Helical" evidence="8">
    <location>
        <begin position="271"/>
        <end position="290"/>
    </location>
</feature>
<reference evidence="9" key="1">
    <citation type="journal article" date="2017" name="Appl. Environ. Microbiol.">
        <title>Molecular characterization of an Endozoicomonas-like organism causing infection in king scallop Pecten maximus L.</title>
        <authorList>
            <person name="Cano I."/>
            <person name="van Aerle R."/>
            <person name="Ross S."/>
            <person name="Verner-Jeffreys D.W."/>
            <person name="Paley R.K."/>
            <person name="Rimmer G."/>
            <person name="Ryder D."/>
            <person name="Hooper P."/>
            <person name="Stone D."/>
            <person name="Feist S.W."/>
        </authorList>
    </citation>
    <scope>NUCLEOTIDE SEQUENCE</scope>
</reference>
<evidence type="ECO:0008006" key="10">
    <source>
        <dbReference type="Google" id="ProtNLM"/>
    </source>
</evidence>
<sequence>MSSTSLPLSGFGNSIAASILFGLTPWYIQLLAPVNGNLLFFNRVIFSGLAVLLIILSTHQIKPFLAIFTRPSSFFLMVLCALLIGIQWWLFVWAPINNYTKELSMGYYLLPLTLTLTGRIFFKERLTSLQKWASFLVAAGLGYDIIMTQQLSPVTIAVAGLYPLYFVARRLSKVDTIPGFLFENLLYAPFALYLLSSDSMFSSQLISNHTLWYLLPGLGVLCAISMLFYVNASRVLPISLFGLLSYLEPTVIFFVAVFILNEPFPQEQWVIYLSIWLAAALVSIDSLKLFRKRTPMTA</sequence>
<evidence type="ECO:0000256" key="5">
    <source>
        <dbReference type="ARBA" id="ARBA00022692"/>
    </source>
</evidence>
<keyword evidence="7 8" id="KW-0472">Membrane</keyword>
<evidence type="ECO:0000256" key="7">
    <source>
        <dbReference type="ARBA" id="ARBA00023136"/>
    </source>
</evidence>
<feature type="transmembrane region" description="Helical" evidence="8">
    <location>
        <begin position="73"/>
        <end position="93"/>
    </location>
</feature>
<feature type="transmembrane region" description="Helical" evidence="8">
    <location>
        <begin position="180"/>
        <end position="196"/>
    </location>
</feature>
<evidence type="ECO:0000256" key="8">
    <source>
        <dbReference type="SAM" id="Phobius"/>
    </source>
</evidence>
<keyword evidence="3" id="KW-0813">Transport</keyword>
<feature type="transmembrane region" description="Helical" evidence="8">
    <location>
        <begin position="40"/>
        <end position="61"/>
    </location>
</feature>
<feature type="transmembrane region" description="Helical" evidence="8">
    <location>
        <begin position="238"/>
        <end position="259"/>
    </location>
</feature>
<evidence type="ECO:0000256" key="1">
    <source>
        <dbReference type="ARBA" id="ARBA00004651"/>
    </source>
</evidence>
<dbReference type="GO" id="GO:0005886">
    <property type="term" value="C:plasma membrane"/>
    <property type="evidence" value="ECO:0007669"/>
    <property type="project" value="UniProtKB-SubCell"/>
</dbReference>
<evidence type="ECO:0000256" key="4">
    <source>
        <dbReference type="ARBA" id="ARBA00022475"/>
    </source>
</evidence>
<dbReference type="NCBIfam" id="TIGR00688">
    <property type="entry name" value="rarD"/>
    <property type="match status" value="1"/>
</dbReference>
<dbReference type="InterPro" id="IPR004626">
    <property type="entry name" value="RarD"/>
</dbReference>
<accession>A0A2H9TAS3</accession>
<protein>
    <recommendedName>
        <fullName evidence="10">EamA domain-containing protein</fullName>
    </recommendedName>
</protein>
<comment type="similarity">
    <text evidence="2">Belongs to the EamA transporter family.</text>
</comment>
<evidence type="ECO:0000256" key="3">
    <source>
        <dbReference type="ARBA" id="ARBA00022448"/>
    </source>
</evidence>
<name>A0A2H9TAS3_9ZZZZ</name>
<evidence type="ECO:0000256" key="2">
    <source>
        <dbReference type="ARBA" id="ARBA00007362"/>
    </source>
</evidence>
<comment type="caution">
    <text evidence="9">The sequence shown here is derived from an EMBL/GenBank/DDBJ whole genome shotgun (WGS) entry which is preliminary data.</text>
</comment>
<gene>
    <name evidence="9" type="ORF">CI610_00673</name>
</gene>
<feature type="transmembrane region" description="Helical" evidence="8">
    <location>
        <begin position="105"/>
        <end position="122"/>
    </location>
</feature>
<feature type="transmembrane region" description="Helical" evidence="8">
    <location>
        <begin position="211"/>
        <end position="231"/>
    </location>
</feature>